<evidence type="ECO:0000313" key="1">
    <source>
        <dbReference type="EMBL" id="EOB13964.1"/>
    </source>
</evidence>
<dbReference type="AlphaFoldDB" id="R0M7K5"/>
<organism evidence="1 2">
    <name type="scientific">Nosema bombycis (strain CQ1 / CVCC 102059)</name>
    <name type="common">Microsporidian parasite</name>
    <name type="synonym">Pebrine of silkworm</name>
    <dbReference type="NCBI Taxonomy" id="578461"/>
    <lineage>
        <taxon>Eukaryota</taxon>
        <taxon>Fungi</taxon>
        <taxon>Fungi incertae sedis</taxon>
        <taxon>Microsporidia</taxon>
        <taxon>Nosematidae</taxon>
        <taxon>Nosema</taxon>
    </lineage>
</organism>
<dbReference type="HOGENOM" id="CLU_616911_0_0_1"/>
<gene>
    <name evidence="1" type="ORF">NBO_48g0014</name>
</gene>
<proteinExistence type="predicted"/>
<name>R0M7K5_NOSB1</name>
<keyword evidence="2" id="KW-1185">Reference proteome</keyword>
<reference evidence="1 2" key="1">
    <citation type="journal article" date="2013" name="BMC Genomics">
        <title>Comparative genomics of parasitic silkworm microsporidia reveal an association between genome expansion and host adaptation.</title>
        <authorList>
            <person name="Pan G."/>
            <person name="Xu J."/>
            <person name="Li T."/>
            <person name="Xia Q."/>
            <person name="Liu S.L."/>
            <person name="Zhang G."/>
            <person name="Li S."/>
            <person name="Li C."/>
            <person name="Liu H."/>
            <person name="Yang L."/>
            <person name="Liu T."/>
            <person name="Zhang X."/>
            <person name="Wu Z."/>
            <person name="Fan W."/>
            <person name="Dang X."/>
            <person name="Xiang H."/>
            <person name="Tao M."/>
            <person name="Li Y."/>
            <person name="Hu J."/>
            <person name="Li Z."/>
            <person name="Lin L."/>
            <person name="Luo J."/>
            <person name="Geng L."/>
            <person name="Wang L."/>
            <person name="Long M."/>
            <person name="Wan Y."/>
            <person name="He N."/>
            <person name="Zhang Z."/>
            <person name="Lu C."/>
            <person name="Keeling P.J."/>
            <person name="Wang J."/>
            <person name="Xiang Z."/>
            <person name="Zhou Z."/>
        </authorList>
    </citation>
    <scope>NUCLEOTIDE SEQUENCE [LARGE SCALE GENOMIC DNA]</scope>
    <source>
        <strain evidence="2">CQ1 / CVCC 102059</strain>
    </source>
</reference>
<sequence>MFINIITCSKSSSGLKLEFGKSIMKFNQHIRKQTKLVFKELKTINPDEPVVYLLGESNLGLMKSLLDYEFYSITSDLKENVFKPMIKLYEDITMFLKRNSGNYLKINSVIEKFNFFFSTMRDASVMKYKLINSEDLELAYFDSKNMRLDEEKIYLTKQNLLSFTLGKIIFAIEDIISEVQVVEGSSDLTKVLVNLTKIVIDLQKKHEKVFVLNKNIQEDSLKHCITKENKIKQCLNFLKCDYNQLKVIIKISELTRDFCMNFSNIQHYNETCNYFTSLVPILDIQKTLHKNCIDNPTVKNLTNYMNFKNVENYKVKDLQATWKLLKNACKMFKSDIFEKSIEDKTYESFKTRYEELETLSLKLVKKLDSFMIESFYLSDLALKSNIINYLLINNQDVLSYKTREKKPTGN</sequence>
<protein>
    <submittedName>
        <fullName evidence="1">Uncharacterized protein</fullName>
    </submittedName>
</protein>
<dbReference type="VEuPathDB" id="MicrosporidiaDB:NBO_48g0014"/>
<accession>R0M7K5</accession>
<dbReference type="Proteomes" id="UP000016927">
    <property type="component" value="Unassembled WGS sequence"/>
</dbReference>
<dbReference type="EMBL" id="KB908956">
    <property type="protein sequence ID" value="EOB13964.1"/>
    <property type="molecule type" value="Genomic_DNA"/>
</dbReference>
<evidence type="ECO:0000313" key="2">
    <source>
        <dbReference type="Proteomes" id="UP000016927"/>
    </source>
</evidence>